<evidence type="ECO:0000313" key="2">
    <source>
        <dbReference type="Proteomes" id="UP000198697"/>
    </source>
</evidence>
<sequence>MPRIMRVLEHSVLTIGDKQGAGEQQAEFRPEHWEALLRYHSTGAGRRYYDIRHRAIRFKHYVGILQAGDLTIEVLPKADAVPDAATAPTEDFDRWRRLLLRMLAEAGLLPVESLNTALLQERPHSLLEVYLSLFLTEIEHLLRRGLVKRYRLHEGQVNALKGTLLFGQHIARNAVHRERFYTRHQTYDNDHLLHRLLRQALVLLPTLTPHPGLQGRAARALQAWPELPAVRPTKALFARTRFDRKIVAYRPALHIARLLLLRLSPDLHSGSQDLVALFFNMNHIWERYLLRTLRRLAPPSWAVSKPPKCVFWQDATQDNVSRMQPDILLTHPDHGNLVLDAKWKRPNGYYAEDDLRQLFAYAHQFGAKQVRLLYPQAGQDAAVEGTFSRPMVIEKTEPQRIHCGISFIRVGRANSSIGSESDDIEAGTNYLLCSLSAEIASWLPDSSRLNT</sequence>
<reference evidence="2" key="1">
    <citation type="submission" date="2016-10" db="EMBL/GenBank/DDBJ databases">
        <authorList>
            <person name="Varghese N."/>
            <person name="Submissions S."/>
        </authorList>
    </citation>
    <scope>NUCLEOTIDE SEQUENCE [LARGE SCALE GENOMIC DNA]</scope>
    <source>
        <strain evidence="2">DSM 15310</strain>
    </source>
</reference>
<gene>
    <name evidence="1" type="ORF">SAMN04487998_3368</name>
</gene>
<organism evidence="1 2">
    <name type="scientific">Hymenobacter actinosclerus</name>
    <dbReference type="NCBI Taxonomy" id="82805"/>
    <lineage>
        <taxon>Bacteria</taxon>
        <taxon>Pseudomonadati</taxon>
        <taxon>Bacteroidota</taxon>
        <taxon>Cytophagia</taxon>
        <taxon>Cytophagales</taxon>
        <taxon>Hymenobacteraceae</taxon>
        <taxon>Hymenobacter</taxon>
    </lineage>
</organism>
<dbReference type="Pfam" id="PF10117">
    <property type="entry name" value="McrBC"/>
    <property type="match status" value="1"/>
</dbReference>
<proteinExistence type="predicted"/>
<dbReference type="RefSeq" id="WP_092773725.1">
    <property type="nucleotide sequence ID" value="NZ_FOHS01000005.1"/>
</dbReference>
<dbReference type="PANTHER" id="PTHR38733">
    <property type="entry name" value="PROTEIN MCRC"/>
    <property type="match status" value="1"/>
</dbReference>
<dbReference type="Proteomes" id="UP000198697">
    <property type="component" value="Unassembled WGS sequence"/>
</dbReference>
<dbReference type="AlphaFoldDB" id="A0A1I0IN62"/>
<protein>
    <submittedName>
        <fullName evidence="1">5-methylcytosine-specific restriction enzyme subunit McrC</fullName>
    </submittedName>
</protein>
<keyword evidence="2" id="KW-1185">Reference proteome</keyword>
<dbReference type="EMBL" id="FOHS01000005">
    <property type="protein sequence ID" value="SET97776.1"/>
    <property type="molecule type" value="Genomic_DNA"/>
</dbReference>
<dbReference type="STRING" id="82805.SAMN04487998_3368"/>
<name>A0A1I0IN62_9BACT</name>
<dbReference type="InterPro" id="IPR019292">
    <property type="entry name" value="McrC"/>
</dbReference>
<evidence type="ECO:0000313" key="1">
    <source>
        <dbReference type="EMBL" id="SET97776.1"/>
    </source>
</evidence>
<dbReference type="OrthoDB" id="307209at2"/>
<accession>A0A1I0IN62</accession>
<dbReference type="PANTHER" id="PTHR38733:SF1">
    <property type="entry name" value="TYPE IV METHYL-DIRECTED RESTRICTION ENZYME ECOKMCRBC"/>
    <property type="match status" value="1"/>
</dbReference>